<protein>
    <submittedName>
        <fullName evidence="4">NAD(P)-binding protein</fullName>
    </submittedName>
</protein>
<feature type="non-terminal residue" evidence="4">
    <location>
        <position position="1"/>
    </location>
</feature>
<gene>
    <name evidence="4" type="ORF">EK21DRAFT_72998</name>
</gene>
<dbReference type="PANTHER" id="PTHR42760:SF122">
    <property type="entry name" value="NAD(P)-BINDING PROTEIN"/>
    <property type="match status" value="1"/>
</dbReference>
<dbReference type="GO" id="GO:0006633">
    <property type="term" value="P:fatty acid biosynthetic process"/>
    <property type="evidence" value="ECO:0007669"/>
    <property type="project" value="TreeGrafter"/>
</dbReference>
<proteinExistence type="inferred from homology"/>
<dbReference type="Gene3D" id="3.40.50.720">
    <property type="entry name" value="NAD(P)-binding Rossmann-like Domain"/>
    <property type="match status" value="1"/>
</dbReference>
<dbReference type="SMART" id="SM00822">
    <property type="entry name" value="PKS_KR"/>
    <property type="match status" value="1"/>
</dbReference>
<keyword evidence="2" id="KW-0521">NADP</keyword>
<dbReference type="CDD" id="cd05233">
    <property type="entry name" value="SDR_c"/>
    <property type="match status" value="1"/>
</dbReference>
<dbReference type="AlphaFoldDB" id="A0A9P4H4J6"/>
<evidence type="ECO:0000313" key="4">
    <source>
        <dbReference type="EMBL" id="KAF2026990.1"/>
    </source>
</evidence>
<keyword evidence="5" id="KW-1185">Reference proteome</keyword>
<dbReference type="OrthoDB" id="1933717at2759"/>
<dbReference type="PRINTS" id="PR00081">
    <property type="entry name" value="GDHRDH"/>
</dbReference>
<evidence type="ECO:0000259" key="3">
    <source>
        <dbReference type="SMART" id="SM00822"/>
    </source>
</evidence>
<evidence type="ECO:0000313" key="5">
    <source>
        <dbReference type="Proteomes" id="UP000799777"/>
    </source>
</evidence>
<dbReference type="Proteomes" id="UP000799777">
    <property type="component" value="Unassembled WGS sequence"/>
</dbReference>
<dbReference type="GO" id="GO:0016616">
    <property type="term" value="F:oxidoreductase activity, acting on the CH-OH group of donors, NAD or NADP as acceptor"/>
    <property type="evidence" value="ECO:0007669"/>
    <property type="project" value="TreeGrafter"/>
</dbReference>
<dbReference type="SUPFAM" id="SSF51735">
    <property type="entry name" value="NAD(P)-binding Rossmann-fold domains"/>
    <property type="match status" value="1"/>
</dbReference>
<evidence type="ECO:0000256" key="2">
    <source>
        <dbReference type="ARBA" id="ARBA00022857"/>
    </source>
</evidence>
<dbReference type="PROSITE" id="PS00061">
    <property type="entry name" value="ADH_SHORT"/>
    <property type="match status" value="1"/>
</dbReference>
<dbReference type="Pfam" id="PF00106">
    <property type="entry name" value="adh_short"/>
    <property type="match status" value="1"/>
</dbReference>
<dbReference type="InterPro" id="IPR020904">
    <property type="entry name" value="Sc_DH/Rdtase_CS"/>
</dbReference>
<comment type="similarity">
    <text evidence="1">Belongs to the short-chain dehydrogenases/reductases (SDR) family.</text>
</comment>
<name>A0A9P4H4J6_9PLEO</name>
<dbReference type="GO" id="GO:0048038">
    <property type="term" value="F:quinone binding"/>
    <property type="evidence" value="ECO:0007669"/>
    <property type="project" value="TreeGrafter"/>
</dbReference>
<dbReference type="InterPro" id="IPR057326">
    <property type="entry name" value="KR_dom"/>
</dbReference>
<comment type="caution">
    <text evidence="4">The sequence shown here is derived from an EMBL/GenBank/DDBJ whole genome shotgun (WGS) entry which is preliminary data.</text>
</comment>
<dbReference type="InterPro" id="IPR036291">
    <property type="entry name" value="NAD(P)-bd_dom_sf"/>
</dbReference>
<dbReference type="InterPro" id="IPR002347">
    <property type="entry name" value="SDR_fam"/>
</dbReference>
<sequence>PELSQAGRTILVTGGAGGIGLATARSFAQAGASRIVIISRRAEKLADAKKELEALNASSIEVVTYSCDIADMVEVQRVWDDLNAEDISVDVLVLNAAAVCTLPQGLAEDDLVAKVWSTFETNVRSALQMTDIFLKQGSKKGKVRSHLAILNASATHLSPIRTVQLGYAASKTGLGSLMQGFADALDPEECQIINFHPGSVKSEAVMKSKWANAPLAWNTDTLPSDFAVWSSSKEARFLHGRFVWCNWDI</sequence>
<evidence type="ECO:0000256" key="1">
    <source>
        <dbReference type="ARBA" id="ARBA00006484"/>
    </source>
</evidence>
<feature type="domain" description="Ketoreductase" evidence="3">
    <location>
        <begin position="8"/>
        <end position="198"/>
    </location>
</feature>
<organism evidence="4 5">
    <name type="scientific">Setomelanomma holmii</name>
    <dbReference type="NCBI Taxonomy" id="210430"/>
    <lineage>
        <taxon>Eukaryota</taxon>
        <taxon>Fungi</taxon>
        <taxon>Dikarya</taxon>
        <taxon>Ascomycota</taxon>
        <taxon>Pezizomycotina</taxon>
        <taxon>Dothideomycetes</taxon>
        <taxon>Pleosporomycetidae</taxon>
        <taxon>Pleosporales</taxon>
        <taxon>Pleosporineae</taxon>
        <taxon>Phaeosphaeriaceae</taxon>
        <taxon>Setomelanomma</taxon>
    </lineage>
</organism>
<dbReference type="PANTHER" id="PTHR42760">
    <property type="entry name" value="SHORT-CHAIN DEHYDROGENASES/REDUCTASES FAMILY MEMBER"/>
    <property type="match status" value="1"/>
</dbReference>
<accession>A0A9P4H4J6</accession>
<reference evidence="4" key="1">
    <citation type="journal article" date="2020" name="Stud. Mycol.">
        <title>101 Dothideomycetes genomes: a test case for predicting lifestyles and emergence of pathogens.</title>
        <authorList>
            <person name="Haridas S."/>
            <person name="Albert R."/>
            <person name="Binder M."/>
            <person name="Bloem J."/>
            <person name="Labutti K."/>
            <person name="Salamov A."/>
            <person name="Andreopoulos B."/>
            <person name="Baker S."/>
            <person name="Barry K."/>
            <person name="Bills G."/>
            <person name="Bluhm B."/>
            <person name="Cannon C."/>
            <person name="Castanera R."/>
            <person name="Culley D."/>
            <person name="Daum C."/>
            <person name="Ezra D."/>
            <person name="Gonzalez J."/>
            <person name="Henrissat B."/>
            <person name="Kuo A."/>
            <person name="Liang C."/>
            <person name="Lipzen A."/>
            <person name="Lutzoni F."/>
            <person name="Magnuson J."/>
            <person name="Mondo S."/>
            <person name="Nolan M."/>
            <person name="Ohm R."/>
            <person name="Pangilinan J."/>
            <person name="Park H.-J."/>
            <person name="Ramirez L."/>
            <person name="Alfaro M."/>
            <person name="Sun H."/>
            <person name="Tritt A."/>
            <person name="Yoshinaga Y."/>
            <person name="Zwiers L.-H."/>
            <person name="Turgeon B."/>
            <person name="Goodwin S."/>
            <person name="Spatafora J."/>
            <person name="Crous P."/>
            <person name="Grigoriev I."/>
        </authorList>
    </citation>
    <scope>NUCLEOTIDE SEQUENCE</scope>
    <source>
        <strain evidence="4">CBS 110217</strain>
    </source>
</reference>
<dbReference type="EMBL" id="ML978233">
    <property type="protein sequence ID" value="KAF2026990.1"/>
    <property type="molecule type" value="Genomic_DNA"/>
</dbReference>